<gene>
    <name evidence="2" type="ORF">CYY_004606</name>
</gene>
<reference evidence="2" key="1">
    <citation type="submission" date="2020-01" db="EMBL/GenBank/DDBJ databases">
        <title>Development of genomics and gene disruption for Polysphondylium violaceum indicates a role for the polyketide synthase stlB in stalk morphogenesis.</title>
        <authorList>
            <person name="Narita B."/>
            <person name="Kawabe Y."/>
            <person name="Kin K."/>
            <person name="Saito T."/>
            <person name="Gibbs R."/>
            <person name="Kuspa A."/>
            <person name="Muzny D."/>
            <person name="Queller D."/>
            <person name="Richards S."/>
            <person name="Strassman J."/>
            <person name="Sucgang R."/>
            <person name="Worley K."/>
            <person name="Schaap P."/>
        </authorList>
    </citation>
    <scope>NUCLEOTIDE SEQUENCE</scope>
    <source>
        <strain evidence="2">QSvi11</strain>
    </source>
</reference>
<evidence type="ECO:0000313" key="2">
    <source>
        <dbReference type="EMBL" id="KAF2074077.1"/>
    </source>
</evidence>
<dbReference type="EMBL" id="AJWJ01000166">
    <property type="protein sequence ID" value="KAF2074077.1"/>
    <property type="molecule type" value="Genomic_DNA"/>
</dbReference>
<sequence length="469" mass="51995">MKDSIIIPTVNLANLNKSPSTSNPCSPHTKFVSTPYEYDGCMLCVNGTPSCLQKRRATWTLKLRVALYCLSVLHPEKKYFNLKKDIYTYVDSHWDHLSINTAKSDRWRKQVQDSLSHCRHFESGWDAMGCNGHWRLIQPLNPWSLPPDKENSIYEDEELLCMTPESGLSPRTTKSPREDPLYRNFPKRRPMTMSGSNIATVSSLNDDEIENRKRKASDEERYTEEELVLLKYSPMIYSDTPSPKCRTPRSNNSSTTSPSILGNSPLLTSNGTHFSLANFNNNLTLNSPSSNNNNSLLNPNNSGNSIPTNITILEQNTNINNSPPQSISPSLQSTGNSSSPPPIPSNPFSAATWKTTTKQTTLFSTEECFKVSPLPNPFSSMAAKSNLPGFSISNNSTLKVPSELLKSSINNSIHLTNSNNNHSGNSSPVNIVNGNNVSSSQQDSQVGTPTQSSNLTKLQQQNLILNCTY</sequence>
<evidence type="ECO:0000256" key="1">
    <source>
        <dbReference type="SAM" id="MobiDB-lite"/>
    </source>
</evidence>
<comment type="caution">
    <text evidence="2">The sequence shown here is derived from an EMBL/GenBank/DDBJ whole genome shotgun (WGS) entry which is preliminary data.</text>
</comment>
<feature type="compositionally biased region" description="Low complexity" evidence="1">
    <location>
        <begin position="415"/>
        <end position="447"/>
    </location>
</feature>
<feature type="region of interest" description="Disordered" evidence="1">
    <location>
        <begin position="164"/>
        <end position="195"/>
    </location>
</feature>
<feature type="compositionally biased region" description="Low complexity" evidence="1">
    <location>
        <begin position="248"/>
        <end position="259"/>
    </location>
</feature>
<feature type="compositionally biased region" description="Low complexity" evidence="1">
    <location>
        <begin position="316"/>
        <end position="338"/>
    </location>
</feature>
<feature type="region of interest" description="Disordered" evidence="1">
    <location>
        <begin position="238"/>
        <end position="264"/>
    </location>
</feature>
<name>A0A8J4PUW1_9MYCE</name>
<accession>A0A8J4PUW1</accession>
<dbReference type="OrthoDB" id="20747at2759"/>
<keyword evidence="3" id="KW-1185">Reference proteome</keyword>
<dbReference type="Gene3D" id="3.90.980.20">
    <property type="match status" value="1"/>
</dbReference>
<feature type="region of interest" description="Disordered" evidence="1">
    <location>
        <begin position="415"/>
        <end position="454"/>
    </location>
</feature>
<evidence type="ECO:0000313" key="3">
    <source>
        <dbReference type="Proteomes" id="UP000695562"/>
    </source>
</evidence>
<protein>
    <submittedName>
        <fullName evidence="2">Uncharacterized protein</fullName>
    </submittedName>
</protein>
<organism evidence="2 3">
    <name type="scientific">Polysphondylium violaceum</name>
    <dbReference type="NCBI Taxonomy" id="133409"/>
    <lineage>
        <taxon>Eukaryota</taxon>
        <taxon>Amoebozoa</taxon>
        <taxon>Evosea</taxon>
        <taxon>Eumycetozoa</taxon>
        <taxon>Dictyostelia</taxon>
        <taxon>Dictyosteliales</taxon>
        <taxon>Dictyosteliaceae</taxon>
        <taxon>Polysphondylium</taxon>
    </lineage>
</organism>
<feature type="region of interest" description="Disordered" evidence="1">
    <location>
        <begin position="316"/>
        <end position="350"/>
    </location>
</feature>
<dbReference type="FunFam" id="3.90.980.20:FF:000015">
    <property type="entry name" value="Histidine kinase A"/>
    <property type="match status" value="1"/>
</dbReference>
<proteinExistence type="predicted"/>
<dbReference type="Proteomes" id="UP000695562">
    <property type="component" value="Unassembled WGS sequence"/>
</dbReference>
<dbReference type="AlphaFoldDB" id="A0A8J4PUW1"/>